<dbReference type="Proteomes" id="UP001596504">
    <property type="component" value="Unassembled WGS sequence"/>
</dbReference>
<evidence type="ECO:0000256" key="4">
    <source>
        <dbReference type="ARBA" id="ARBA00022679"/>
    </source>
</evidence>
<dbReference type="InterPro" id="IPR001085">
    <property type="entry name" value="Ser_HO-MeTrfase"/>
</dbReference>
<protein>
    <submittedName>
        <fullName evidence="7">Serine hydroxymethyltransferase</fullName>
        <ecNumber evidence="7">2.1.2.1</ecNumber>
    </submittedName>
</protein>
<dbReference type="InterPro" id="IPR019798">
    <property type="entry name" value="Ser_HO-MeTrfase_PLP_BS"/>
</dbReference>
<dbReference type="NCBIfam" id="NF000586">
    <property type="entry name" value="PRK00011.1"/>
    <property type="match status" value="1"/>
</dbReference>
<dbReference type="HAMAP" id="MF_00051">
    <property type="entry name" value="SHMT"/>
    <property type="match status" value="1"/>
</dbReference>
<keyword evidence="4 7" id="KW-0808">Transferase</keyword>
<dbReference type="PANTHER" id="PTHR11680:SF35">
    <property type="entry name" value="SERINE HYDROXYMETHYLTRANSFERASE 1"/>
    <property type="match status" value="1"/>
</dbReference>
<dbReference type="InterPro" id="IPR049943">
    <property type="entry name" value="Ser_HO-MeTrfase-like"/>
</dbReference>
<dbReference type="InterPro" id="IPR039429">
    <property type="entry name" value="SHMT-like_dom"/>
</dbReference>
<comment type="cofactor">
    <cofactor evidence="1">
        <name>pyridoxal 5'-phosphate</name>
        <dbReference type="ChEBI" id="CHEBI:597326"/>
    </cofactor>
</comment>
<dbReference type="EC" id="2.1.2.1" evidence="7"/>
<accession>A0ABW2LU34</accession>
<keyword evidence="8" id="KW-1185">Reference proteome</keyword>
<evidence type="ECO:0000256" key="5">
    <source>
        <dbReference type="ARBA" id="ARBA00022898"/>
    </source>
</evidence>
<dbReference type="PANTHER" id="PTHR11680">
    <property type="entry name" value="SERINE HYDROXYMETHYLTRANSFERASE"/>
    <property type="match status" value="1"/>
</dbReference>
<evidence type="ECO:0000313" key="7">
    <source>
        <dbReference type="EMBL" id="MFC7345086.1"/>
    </source>
</evidence>
<feature type="non-terminal residue" evidence="7">
    <location>
        <position position="421"/>
    </location>
</feature>
<dbReference type="CDD" id="cd00378">
    <property type="entry name" value="SHMT"/>
    <property type="match status" value="1"/>
</dbReference>
<gene>
    <name evidence="7" type="primary">glyA</name>
    <name evidence="7" type="ORF">ACFQRI_27060</name>
</gene>
<name>A0ABW2LU34_9PSEU</name>
<keyword evidence="5" id="KW-0663">Pyridoxal phosphate</keyword>
<dbReference type="Pfam" id="PF00464">
    <property type="entry name" value="SHMT"/>
    <property type="match status" value="1"/>
</dbReference>
<comment type="similarity">
    <text evidence="2">Belongs to the SHMT family.</text>
</comment>
<dbReference type="EMBL" id="JBHTCJ010000035">
    <property type="protein sequence ID" value="MFC7345086.1"/>
    <property type="molecule type" value="Genomic_DNA"/>
</dbReference>
<dbReference type="GO" id="GO:0004372">
    <property type="term" value="F:glycine hydroxymethyltransferase activity"/>
    <property type="evidence" value="ECO:0007669"/>
    <property type="project" value="UniProtKB-EC"/>
</dbReference>
<evidence type="ECO:0000256" key="3">
    <source>
        <dbReference type="ARBA" id="ARBA00022563"/>
    </source>
</evidence>
<dbReference type="RefSeq" id="WP_380673491.1">
    <property type="nucleotide sequence ID" value="NZ_JBHTCJ010000035.1"/>
</dbReference>
<dbReference type="PIRSF" id="PIRSF000412">
    <property type="entry name" value="SHMT"/>
    <property type="match status" value="1"/>
</dbReference>
<reference evidence="8" key="1">
    <citation type="journal article" date="2019" name="Int. J. Syst. Evol. Microbiol.">
        <title>The Global Catalogue of Microorganisms (GCM) 10K type strain sequencing project: providing services to taxonomists for standard genome sequencing and annotation.</title>
        <authorList>
            <consortium name="The Broad Institute Genomics Platform"/>
            <consortium name="The Broad Institute Genome Sequencing Center for Infectious Disease"/>
            <person name="Wu L."/>
            <person name="Ma J."/>
        </authorList>
    </citation>
    <scope>NUCLEOTIDE SEQUENCE [LARGE SCALE GENOMIC DNA]</scope>
    <source>
        <strain evidence="8">WLHS5</strain>
    </source>
</reference>
<evidence type="ECO:0000256" key="1">
    <source>
        <dbReference type="ARBA" id="ARBA00001933"/>
    </source>
</evidence>
<dbReference type="SUPFAM" id="SSF53383">
    <property type="entry name" value="PLP-dependent transferases"/>
    <property type="match status" value="1"/>
</dbReference>
<keyword evidence="3" id="KW-0554">One-carbon metabolism</keyword>
<feature type="domain" description="Serine hydroxymethyltransferase-like" evidence="6">
    <location>
        <begin position="7"/>
        <end position="388"/>
    </location>
</feature>
<sequence length="421" mass="45252">MFNDALAAVDPEVATAVGAELGRQQNTLEMIASENFAPQAVLQAQGSVLTNKYAEGYPGKRYYGGCEHVDVIEQLAIDRVKDLFGAHYANVQPHSGAQANAAAMFALLKPGDTIMGLDLAHGGHLTHGMRINFSGKLYNVVPYTVSDDTHRVDMDEVARLARENTPQMIIAGWSAYPRQLDFERFRAIADEVGAYLMVDMAHFAGLVAAGLHPSPLPHAHVVTTTTHKTLGGPRGGVILSNDENFTKKFNSAVFPGQQGGPLEHVIAGKAVAFKIAAGEEFADRQRRTIEGAQILADRLLATDTTEAGVSLVSGGTDVHLVLVDLRNSELDGQQAEDRLHEIGITVNRNAVPNDPRPPMVTSGLRIGTPALATRGFGKDEFTEIAEVIAQALKPTFDQTTSAELRARVEALAAKHPLYPNL</sequence>
<dbReference type="PROSITE" id="PS00096">
    <property type="entry name" value="SHMT"/>
    <property type="match status" value="1"/>
</dbReference>
<evidence type="ECO:0000259" key="6">
    <source>
        <dbReference type="Pfam" id="PF00464"/>
    </source>
</evidence>
<dbReference type="InterPro" id="IPR015424">
    <property type="entry name" value="PyrdxlP-dep_Trfase"/>
</dbReference>
<dbReference type="Gene3D" id="3.90.1150.10">
    <property type="entry name" value="Aspartate Aminotransferase, domain 1"/>
    <property type="match status" value="1"/>
</dbReference>
<dbReference type="InterPro" id="IPR015422">
    <property type="entry name" value="PyrdxlP-dep_Trfase_small"/>
</dbReference>
<evidence type="ECO:0000256" key="2">
    <source>
        <dbReference type="ARBA" id="ARBA00006376"/>
    </source>
</evidence>
<evidence type="ECO:0000313" key="8">
    <source>
        <dbReference type="Proteomes" id="UP001596504"/>
    </source>
</evidence>
<dbReference type="Gene3D" id="3.40.640.10">
    <property type="entry name" value="Type I PLP-dependent aspartate aminotransferase-like (Major domain)"/>
    <property type="match status" value="1"/>
</dbReference>
<organism evidence="7 8">
    <name type="scientific">Saccharopolyspora griseoalba</name>
    <dbReference type="NCBI Taxonomy" id="1431848"/>
    <lineage>
        <taxon>Bacteria</taxon>
        <taxon>Bacillati</taxon>
        <taxon>Actinomycetota</taxon>
        <taxon>Actinomycetes</taxon>
        <taxon>Pseudonocardiales</taxon>
        <taxon>Pseudonocardiaceae</taxon>
        <taxon>Saccharopolyspora</taxon>
    </lineage>
</organism>
<proteinExistence type="inferred from homology"/>
<dbReference type="InterPro" id="IPR015421">
    <property type="entry name" value="PyrdxlP-dep_Trfase_major"/>
</dbReference>
<comment type="caution">
    <text evidence="7">The sequence shown here is derived from an EMBL/GenBank/DDBJ whole genome shotgun (WGS) entry which is preliminary data.</text>
</comment>